<feature type="compositionally biased region" description="Acidic residues" evidence="1">
    <location>
        <begin position="480"/>
        <end position="494"/>
    </location>
</feature>
<feature type="compositionally biased region" description="Low complexity" evidence="1">
    <location>
        <begin position="410"/>
        <end position="419"/>
    </location>
</feature>
<proteinExistence type="predicted"/>
<dbReference type="STRING" id="106004.A0A1Y2FEF3"/>
<dbReference type="AlphaFoldDB" id="A0A1Y2FEF3"/>
<feature type="compositionally biased region" description="Low complexity" evidence="1">
    <location>
        <begin position="237"/>
        <end position="269"/>
    </location>
</feature>
<dbReference type="OrthoDB" id="3367070at2759"/>
<dbReference type="EMBL" id="MCGR01000023">
    <property type="protein sequence ID" value="ORY81215.1"/>
    <property type="molecule type" value="Genomic_DNA"/>
</dbReference>
<reference evidence="2 3" key="1">
    <citation type="submission" date="2016-07" db="EMBL/GenBank/DDBJ databases">
        <title>Pervasive Adenine N6-methylation of Active Genes in Fungi.</title>
        <authorList>
            <consortium name="DOE Joint Genome Institute"/>
            <person name="Mondo S.J."/>
            <person name="Dannebaum R.O."/>
            <person name="Kuo R.C."/>
            <person name="Labutti K."/>
            <person name="Haridas S."/>
            <person name="Kuo A."/>
            <person name="Salamov A."/>
            <person name="Ahrendt S.R."/>
            <person name="Lipzen A."/>
            <person name="Sullivan W."/>
            <person name="Andreopoulos W.B."/>
            <person name="Clum A."/>
            <person name="Lindquist E."/>
            <person name="Daum C."/>
            <person name="Ramamoorthy G.K."/>
            <person name="Gryganskyi A."/>
            <person name="Culley D."/>
            <person name="Magnuson J.K."/>
            <person name="James T.Y."/>
            <person name="O'Malley M.A."/>
            <person name="Stajich J.E."/>
            <person name="Spatafora J.W."/>
            <person name="Visel A."/>
            <person name="Grigoriev I.V."/>
        </authorList>
    </citation>
    <scope>NUCLEOTIDE SEQUENCE [LARGE SCALE GENOMIC DNA]</scope>
    <source>
        <strain evidence="2 3">62-1032</strain>
    </source>
</reference>
<protein>
    <submittedName>
        <fullName evidence="2">Uncharacterized protein</fullName>
    </submittedName>
</protein>
<feature type="compositionally biased region" description="Gly residues" evidence="1">
    <location>
        <begin position="374"/>
        <end position="394"/>
    </location>
</feature>
<feature type="region of interest" description="Disordered" evidence="1">
    <location>
        <begin position="200"/>
        <end position="500"/>
    </location>
</feature>
<evidence type="ECO:0000313" key="2">
    <source>
        <dbReference type="EMBL" id="ORY81215.1"/>
    </source>
</evidence>
<feature type="compositionally biased region" description="Pro residues" evidence="1">
    <location>
        <begin position="144"/>
        <end position="158"/>
    </location>
</feature>
<sequence length="512" mass="52964">MLAFFRRTPSAAPDSNSNRDARPPPSPGKRQQKEKAWLSSISAKSSSSASSTTPPASTRNTTSRRGDKATPNVAQQGLKPAPSLRPQPSSTSLKSSATRRSFFSNPLKGKAPAESATEDHERRRPPSTYAASAPSRSGGVPRSHSPPPPLPPSLPPPTTTDTTTKSLATRLQELSIANADGLLDDEEYRMLRTRLFETYAAGAAGGDQENKSLLVEGKEAVPRLGGGSRGASTSTLRAPSASNTPPSSPPQSQRAPSLLSTTSSRRPSLNNLFRRGSASLSNGKTGPITSLSDDWDLVPETTGGDRSDVASVLSGRSGRGLGSGGTGRSRVLSNVPESPTMASLAPSVDSSPVRTRSVRHHPALASVALSPRGESGGRFGTGSSQGSGGGGRGGTESLFSAGSDGGGGTTRSSYSYSPSQTARGGSTIHSTSSRSIFPSSASTISQSISSSSLLPPIPSSSDPFLFASVGKEPSSKELREEIEEIEQEGEEGEGENAKGIETIFLVLDPLAR</sequence>
<dbReference type="Proteomes" id="UP000193467">
    <property type="component" value="Unassembled WGS sequence"/>
</dbReference>
<feature type="compositionally biased region" description="Low complexity" evidence="1">
    <location>
        <begin position="39"/>
        <end position="63"/>
    </location>
</feature>
<comment type="caution">
    <text evidence="2">The sequence shown here is derived from an EMBL/GenBank/DDBJ whole genome shotgun (WGS) entry which is preliminary data.</text>
</comment>
<keyword evidence="3" id="KW-1185">Reference proteome</keyword>
<feature type="compositionally biased region" description="Polar residues" evidence="1">
    <location>
        <begin position="86"/>
        <end position="104"/>
    </location>
</feature>
<evidence type="ECO:0000256" key="1">
    <source>
        <dbReference type="SAM" id="MobiDB-lite"/>
    </source>
</evidence>
<feature type="compositionally biased region" description="Polar residues" evidence="1">
    <location>
        <begin position="420"/>
        <end position="429"/>
    </location>
</feature>
<gene>
    <name evidence="2" type="ORF">BCR35DRAFT_86668</name>
</gene>
<feature type="region of interest" description="Disordered" evidence="1">
    <location>
        <begin position="1"/>
        <end position="167"/>
    </location>
</feature>
<feature type="compositionally biased region" description="Low complexity" evidence="1">
    <location>
        <begin position="134"/>
        <end position="143"/>
    </location>
</feature>
<name>A0A1Y2FEF3_9BASI</name>
<evidence type="ECO:0000313" key="3">
    <source>
        <dbReference type="Proteomes" id="UP000193467"/>
    </source>
</evidence>
<accession>A0A1Y2FEF3</accession>
<organism evidence="2 3">
    <name type="scientific">Leucosporidium creatinivorum</name>
    <dbReference type="NCBI Taxonomy" id="106004"/>
    <lineage>
        <taxon>Eukaryota</taxon>
        <taxon>Fungi</taxon>
        <taxon>Dikarya</taxon>
        <taxon>Basidiomycota</taxon>
        <taxon>Pucciniomycotina</taxon>
        <taxon>Microbotryomycetes</taxon>
        <taxon>Leucosporidiales</taxon>
        <taxon>Leucosporidium</taxon>
    </lineage>
</organism>
<feature type="compositionally biased region" description="Low complexity" evidence="1">
    <location>
        <begin position="430"/>
        <end position="454"/>
    </location>
</feature>
<dbReference type="InParanoid" id="A0A1Y2FEF3"/>
<feature type="compositionally biased region" description="Gly residues" evidence="1">
    <location>
        <begin position="317"/>
        <end position="327"/>
    </location>
</feature>
<feature type="compositionally biased region" description="Polar residues" evidence="1">
    <location>
        <begin position="278"/>
        <end position="292"/>
    </location>
</feature>